<keyword evidence="4" id="KW-1185">Reference proteome</keyword>
<dbReference type="PROSITE" id="PS00018">
    <property type="entry name" value="EF_HAND_1"/>
    <property type="match status" value="1"/>
</dbReference>
<reference evidence="5" key="1">
    <citation type="submission" date="2025-08" db="UniProtKB">
        <authorList>
            <consortium name="RefSeq"/>
        </authorList>
    </citation>
    <scope>IDENTIFICATION</scope>
    <source>
        <tissue evidence="5">Testes</tissue>
    </source>
</reference>
<proteinExistence type="predicted"/>
<feature type="domain" description="EF-hand" evidence="3">
    <location>
        <begin position="22"/>
        <end position="57"/>
    </location>
</feature>
<protein>
    <submittedName>
        <fullName evidence="5">EF-hand calcium-binding domain-containing protein 11-like</fullName>
    </submittedName>
</protein>
<dbReference type="InterPro" id="IPR050403">
    <property type="entry name" value="Myosin_RLC"/>
</dbReference>
<dbReference type="SMART" id="SM00054">
    <property type="entry name" value="EFh"/>
    <property type="match status" value="3"/>
</dbReference>
<keyword evidence="1" id="KW-0677">Repeat</keyword>
<organism evidence="4 5">
    <name type="scientific">Saccoglossus kowalevskii</name>
    <name type="common">Acorn worm</name>
    <dbReference type="NCBI Taxonomy" id="10224"/>
    <lineage>
        <taxon>Eukaryota</taxon>
        <taxon>Metazoa</taxon>
        <taxon>Hemichordata</taxon>
        <taxon>Enteropneusta</taxon>
        <taxon>Harrimaniidae</taxon>
        <taxon>Saccoglossus</taxon>
    </lineage>
</organism>
<dbReference type="Gene3D" id="1.10.238.10">
    <property type="entry name" value="EF-hand"/>
    <property type="match status" value="1"/>
</dbReference>
<accession>A0ABM0GX38</accession>
<feature type="domain" description="EF-hand" evidence="3">
    <location>
        <begin position="133"/>
        <end position="168"/>
    </location>
</feature>
<evidence type="ECO:0000313" key="4">
    <source>
        <dbReference type="Proteomes" id="UP000694865"/>
    </source>
</evidence>
<feature type="domain" description="EF-hand" evidence="3">
    <location>
        <begin position="97"/>
        <end position="132"/>
    </location>
</feature>
<gene>
    <name evidence="5" type="primary">LOC100369388</name>
</gene>
<dbReference type="PROSITE" id="PS50222">
    <property type="entry name" value="EF_HAND_2"/>
    <property type="match status" value="3"/>
</dbReference>
<dbReference type="InterPro" id="IPR011992">
    <property type="entry name" value="EF-hand-dom_pair"/>
</dbReference>
<name>A0ABM0GX38_SACKO</name>
<dbReference type="Proteomes" id="UP000694865">
    <property type="component" value="Unplaced"/>
</dbReference>
<keyword evidence="2" id="KW-0106">Calcium</keyword>
<dbReference type="PANTHER" id="PTHR23049">
    <property type="entry name" value="MYOSIN REGULATORY LIGHT CHAIN 2"/>
    <property type="match status" value="1"/>
</dbReference>
<dbReference type="SUPFAM" id="SSF47473">
    <property type="entry name" value="EF-hand"/>
    <property type="match status" value="1"/>
</dbReference>
<dbReference type="Pfam" id="PF13499">
    <property type="entry name" value="EF-hand_7"/>
    <property type="match status" value="1"/>
</dbReference>
<dbReference type="CDD" id="cd00051">
    <property type="entry name" value="EFh"/>
    <property type="match status" value="1"/>
</dbReference>
<evidence type="ECO:0000256" key="2">
    <source>
        <dbReference type="ARBA" id="ARBA00022837"/>
    </source>
</evidence>
<dbReference type="InterPro" id="IPR002048">
    <property type="entry name" value="EF_hand_dom"/>
</dbReference>
<evidence type="ECO:0000259" key="3">
    <source>
        <dbReference type="PROSITE" id="PS50222"/>
    </source>
</evidence>
<dbReference type="InterPro" id="IPR018247">
    <property type="entry name" value="EF_Hand_1_Ca_BS"/>
</dbReference>
<dbReference type="GeneID" id="100369388"/>
<sequence>MTTTLFKFGGYQLPARQNITEEDKKTIATVFHECDQGQKGYLSHEDVKVAFVSLLGYKPTKYEVEELMKQTEIIDGTPRMAFEHFIQVMSSKMSVVDRDDEIRQTFMVFDMQCKGFLTIDDLKKAFSHVAPHIAAHRVEAAFREVDRDADGRVSYKDFEFMMKYHLEDL</sequence>
<evidence type="ECO:0000256" key="1">
    <source>
        <dbReference type="ARBA" id="ARBA00022737"/>
    </source>
</evidence>
<evidence type="ECO:0000313" key="5">
    <source>
        <dbReference type="RefSeq" id="XP_002739265.1"/>
    </source>
</evidence>
<dbReference type="RefSeq" id="XP_002739265.1">
    <property type="nucleotide sequence ID" value="XM_002739219.2"/>
</dbReference>